<dbReference type="InterPro" id="IPR024616">
    <property type="entry name" value="Pherophorin"/>
</dbReference>
<dbReference type="AlphaFoldDB" id="A0A835VR80"/>
<comment type="caution">
    <text evidence="4">The sequence shown here is derived from an EMBL/GenBank/DDBJ whole genome shotgun (WGS) entry which is preliminary data.</text>
</comment>
<protein>
    <recommendedName>
        <fullName evidence="3">Pherophorin domain-containing protein</fullName>
    </recommendedName>
</protein>
<evidence type="ECO:0000313" key="5">
    <source>
        <dbReference type="Proteomes" id="UP000650467"/>
    </source>
</evidence>
<dbReference type="Proteomes" id="UP000650467">
    <property type="component" value="Unassembled WGS sequence"/>
</dbReference>
<accession>A0A835VR80</accession>
<dbReference type="OrthoDB" id="543229at2759"/>
<sequence length="491" mass="52172">MKVAVVAAALAALVAVAAAAPPPPPPPGFARFPYGSCDKDSPFRTYEASFPKGQAGNVFCWRMQYQGNRCVSDPDFKACCQNDVHKFSLAFEPSCAPGFKASATLNGVAVSANSVVLETPPNADKRMTLAVKNLGLAGPAVEGAEVCITVEAGSCRTLASILPVFDQSPLWQNSLWSSDHACCGVSRGSPPSPPPSPNPPSPAPPSPKPPFSLYKENGWIVAGTAEYEDITCHGSYITVCGQTINDEVGAQMAQSLTDLATAVVFNVFGIPEDGTCPVVLAGLTVGMAPSTGYEKSPCVPAPIPVSGCAPPPPQWPEYPCRTAKTNGINYNNDFPFRTSNQYILTSTSSSSSEYCVEVSAPGPFYNSKCGNKTTLKKLQFFLDYNRRYQIKAITLKYNNGQTATRSQSWGPVGSNSLKVTDLNWTIDDVNRLQPKVCFTIKAGTTLTDLALNEQAKGPIWSAAFSEDLDCCPTLLGSTFLPDGEPIEIPPA</sequence>
<organism evidence="4 5">
    <name type="scientific">Chlamydomonas incerta</name>
    <dbReference type="NCBI Taxonomy" id="51695"/>
    <lineage>
        <taxon>Eukaryota</taxon>
        <taxon>Viridiplantae</taxon>
        <taxon>Chlorophyta</taxon>
        <taxon>core chlorophytes</taxon>
        <taxon>Chlorophyceae</taxon>
        <taxon>CS clade</taxon>
        <taxon>Chlamydomonadales</taxon>
        <taxon>Chlamydomonadaceae</taxon>
        <taxon>Chlamydomonas</taxon>
    </lineage>
</organism>
<gene>
    <name evidence="4" type="ORF">HXX76_014204</name>
</gene>
<dbReference type="EMBL" id="JAEHOC010000061">
    <property type="protein sequence ID" value="KAG2424780.1"/>
    <property type="molecule type" value="Genomic_DNA"/>
</dbReference>
<feature type="domain" description="Pherophorin" evidence="3">
    <location>
        <begin position="331"/>
        <end position="472"/>
    </location>
</feature>
<feature type="domain" description="Pherophorin" evidence="3">
    <location>
        <begin position="32"/>
        <end position="183"/>
    </location>
</feature>
<feature type="chain" id="PRO_5032322824" description="Pherophorin domain-containing protein" evidence="2">
    <location>
        <begin position="20"/>
        <end position="491"/>
    </location>
</feature>
<keyword evidence="2" id="KW-0732">Signal</keyword>
<reference evidence="4" key="1">
    <citation type="journal article" date="2020" name="bioRxiv">
        <title>Comparative genomics of Chlamydomonas.</title>
        <authorList>
            <person name="Craig R.J."/>
            <person name="Hasan A.R."/>
            <person name="Ness R.W."/>
            <person name="Keightley P.D."/>
        </authorList>
    </citation>
    <scope>NUCLEOTIDE SEQUENCE</scope>
    <source>
        <strain evidence="4">SAG 7.73</strain>
    </source>
</reference>
<feature type="region of interest" description="Disordered" evidence="1">
    <location>
        <begin position="184"/>
        <end position="209"/>
    </location>
</feature>
<evidence type="ECO:0000313" key="4">
    <source>
        <dbReference type="EMBL" id="KAG2424780.1"/>
    </source>
</evidence>
<name>A0A835VR80_CHLIN</name>
<keyword evidence="5" id="KW-1185">Reference proteome</keyword>
<evidence type="ECO:0000256" key="2">
    <source>
        <dbReference type="SAM" id="SignalP"/>
    </source>
</evidence>
<feature type="signal peptide" evidence="2">
    <location>
        <begin position="1"/>
        <end position="19"/>
    </location>
</feature>
<feature type="compositionally biased region" description="Pro residues" evidence="1">
    <location>
        <begin position="190"/>
        <end position="209"/>
    </location>
</feature>
<evidence type="ECO:0000259" key="3">
    <source>
        <dbReference type="Pfam" id="PF12499"/>
    </source>
</evidence>
<dbReference type="Pfam" id="PF12499">
    <property type="entry name" value="DUF3707"/>
    <property type="match status" value="2"/>
</dbReference>
<proteinExistence type="predicted"/>
<evidence type="ECO:0000256" key="1">
    <source>
        <dbReference type="SAM" id="MobiDB-lite"/>
    </source>
</evidence>